<dbReference type="PRINTS" id="PR00133">
    <property type="entry name" value="GLHYDRLASE3"/>
</dbReference>
<dbReference type="Gene3D" id="3.20.20.300">
    <property type="entry name" value="Glycoside hydrolase, family 3, N-terminal domain"/>
    <property type="match status" value="1"/>
</dbReference>
<dbReference type="Gene3D" id="2.60.40.10">
    <property type="entry name" value="Immunoglobulins"/>
    <property type="match status" value="1"/>
</dbReference>
<dbReference type="InterPro" id="IPR017853">
    <property type="entry name" value="GH"/>
</dbReference>
<dbReference type="SMART" id="SM01217">
    <property type="entry name" value="Fn3_like"/>
    <property type="match status" value="1"/>
</dbReference>
<dbReference type="RefSeq" id="WP_301130865.1">
    <property type="nucleotide sequence ID" value="NZ_JAUHPW010000001.1"/>
</dbReference>
<dbReference type="InterPro" id="IPR036962">
    <property type="entry name" value="Glyco_hydro_3_N_sf"/>
</dbReference>
<gene>
    <name evidence="4" type="ORF">QQX09_01100</name>
</gene>
<sequence length="768" mass="79118">MGRHEDARIALGDTADAVPLHFGDGPCGVTAQPGATVVPSSLNLAATFDADLAEAYGTLLGTESRAAGRNVLLAPGLDIARSPWAGRLGEALGEDPLLAGTLGGRITRAVQGCGVVSVLKHYPAYQGERHRTGEGPKALRTEARDAVVDERTLHEVYLEPFRRAVSAGAGGMLCNYNRVNGEYPSQSRTLQEIPRRLWGFQGFTVPDLVFAVRDARAALEAGLDLPHLLIEAPEELAPYAPRTPAMVDAAPDATLAAIGDHVRAAIAAVGPAAPDAALDATLIGAAAHLELAERLAIESTVLLRNDGTLPLPAGARIALVGGEELASRIVMGGAASVMLSPDRMATLGHALEAVGLPVVAAADGLPSLPAPPLRAGEGVTLRCELVDSAGARAMSLDEAVLPADAADAAAPWEATLTATLPPSDARAVVAVEFAGEVELLLDGEPFGRGFRDASPLLGGPHYVLSAVLPAADRARTLTVRYRTGSAFITPTVGLEPHLSLGLVPLDDAIESAAEAAATADVAVVVVGRPTGGGMDAEDLALPAGQAELVEAVAATGTPVAVVTHGSGPIDMPWRARVAAILHTGYGGERLPEALARMLTGASEPGGRLPLTWPDGTPALAPQPWEEKERVVYAEGVDVGYRGYERTGLTPAYWFGHGLGYADTRIVEARPADGAVAAVLACGPDRGGKAVVQLYARQAPGETLKLVGFEAVRLAAGERRTVEVAVDRGALATWDGSALVPPSGQYDVRVGLSRGDLGAAIEVRLDPGA</sequence>
<evidence type="ECO:0000313" key="4">
    <source>
        <dbReference type="EMBL" id="MDN4474446.1"/>
    </source>
</evidence>
<dbReference type="SUPFAM" id="SSF51445">
    <property type="entry name" value="(Trans)glycosidases"/>
    <property type="match status" value="1"/>
</dbReference>
<keyword evidence="5" id="KW-1185">Reference proteome</keyword>
<dbReference type="PANTHER" id="PTHR42715:SF10">
    <property type="entry name" value="BETA-GLUCOSIDASE"/>
    <property type="match status" value="1"/>
</dbReference>
<evidence type="ECO:0000256" key="1">
    <source>
        <dbReference type="ARBA" id="ARBA00005336"/>
    </source>
</evidence>
<accession>A0ABT8G5N2</accession>
<evidence type="ECO:0000313" key="5">
    <source>
        <dbReference type="Proteomes" id="UP001172728"/>
    </source>
</evidence>
<dbReference type="Pfam" id="PF14310">
    <property type="entry name" value="Fn3-like"/>
    <property type="match status" value="1"/>
</dbReference>
<feature type="domain" description="Fibronectin type III-like" evidence="3">
    <location>
        <begin position="689"/>
        <end position="753"/>
    </location>
</feature>
<name>A0ABT8G5N2_9MICO</name>
<dbReference type="InterPro" id="IPR002772">
    <property type="entry name" value="Glyco_hydro_3_C"/>
</dbReference>
<dbReference type="Gene3D" id="3.40.50.1700">
    <property type="entry name" value="Glycoside hydrolase family 3 C-terminal domain"/>
    <property type="match status" value="2"/>
</dbReference>
<evidence type="ECO:0000259" key="3">
    <source>
        <dbReference type="SMART" id="SM01217"/>
    </source>
</evidence>
<reference evidence="4" key="1">
    <citation type="submission" date="2023-06" db="EMBL/GenBank/DDBJ databases">
        <title>Sysu t00192.</title>
        <authorList>
            <person name="Gao L."/>
            <person name="Fang B.-Z."/>
            <person name="Li W.-J."/>
        </authorList>
    </citation>
    <scope>NUCLEOTIDE SEQUENCE</scope>
    <source>
        <strain evidence="4">SYSU T00192</strain>
    </source>
</reference>
<protein>
    <submittedName>
        <fullName evidence="4">Glycoside hydrolase family 3 C-terminal domain-containing protein</fullName>
    </submittedName>
</protein>
<dbReference type="Pfam" id="PF01915">
    <property type="entry name" value="Glyco_hydro_3_C"/>
    <property type="match status" value="1"/>
</dbReference>
<dbReference type="PANTHER" id="PTHR42715">
    <property type="entry name" value="BETA-GLUCOSIDASE"/>
    <property type="match status" value="1"/>
</dbReference>
<proteinExistence type="inferred from homology"/>
<dbReference type="SUPFAM" id="SSF52279">
    <property type="entry name" value="Beta-D-glucan exohydrolase, C-terminal domain"/>
    <property type="match status" value="1"/>
</dbReference>
<keyword evidence="2 4" id="KW-0378">Hydrolase</keyword>
<dbReference type="InterPro" id="IPR036881">
    <property type="entry name" value="Glyco_hydro_3_C_sf"/>
</dbReference>
<dbReference type="GO" id="GO:0016787">
    <property type="term" value="F:hydrolase activity"/>
    <property type="evidence" value="ECO:0007669"/>
    <property type="project" value="UniProtKB-KW"/>
</dbReference>
<comment type="caution">
    <text evidence="4">The sequence shown here is derived from an EMBL/GenBank/DDBJ whole genome shotgun (WGS) entry which is preliminary data.</text>
</comment>
<dbReference type="EMBL" id="JAUHPW010000001">
    <property type="protein sequence ID" value="MDN4474446.1"/>
    <property type="molecule type" value="Genomic_DNA"/>
</dbReference>
<dbReference type="Proteomes" id="UP001172728">
    <property type="component" value="Unassembled WGS sequence"/>
</dbReference>
<comment type="similarity">
    <text evidence="1">Belongs to the glycosyl hydrolase 3 family.</text>
</comment>
<organism evidence="4 5">
    <name type="scientific">Demequina litoralis</name>
    <dbReference type="NCBI Taxonomy" id="3051660"/>
    <lineage>
        <taxon>Bacteria</taxon>
        <taxon>Bacillati</taxon>
        <taxon>Actinomycetota</taxon>
        <taxon>Actinomycetes</taxon>
        <taxon>Micrococcales</taxon>
        <taxon>Demequinaceae</taxon>
        <taxon>Demequina</taxon>
    </lineage>
</organism>
<evidence type="ECO:0000256" key="2">
    <source>
        <dbReference type="ARBA" id="ARBA00022801"/>
    </source>
</evidence>
<dbReference type="InterPro" id="IPR001764">
    <property type="entry name" value="Glyco_hydro_3_N"/>
</dbReference>
<dbReference type="InterPro" id="IPR026891">
    <property type="entry name" value="Fn3-like"/>
</dbReference>
<dbReference type="InterPro" id="IPR013783">
    <property type="entry name" value="Ig-like_fold"/>
</dbReference>
<dbReference type="InterPro" id="IPR050288">
    <property type="entry name" value="Cellulose_deg_GH3"/>
</dbReference>
<dbReference type="Pfam" id="PF00933">
    <property type="entry name" value="Glyco_hydro_3"/>
    <property type="match status" value="1"/>
</dbReference>